<gene>
    <name evidence="1" type="ORF">EG346_15055</name>
    <name evidence="2" type="ORF">NCTC13533_01508</name>
</gene>
<keyword evidence="4" id="KW-1185">Reference proteome</keyword>
<evidence type="ECO:0000313" key="3">
    <source>
        <dbReference type="Proteomes" id="UP000255224"/>
    </source>
</evidence>
<proteinExistence type="predicted"/>
<accession>A0A376DRR4</accession>
<organism evidence="2 3">
    <name type="scientific">Chryseobacterium carnipullorum</name>
    <dbReference type="NCBI Taxonomy" id="1124835"/>
    <lineage>
        <taxon>Bacteria</taxon>
        <taxon>Pseudomonadati</taxon>
        <taxon>Bacteroidota</taxon>
        <taxon>Flavobacteriia</taxon>
        <taxon>Flavobacteriales</taxon>
        <taxon>Weeksellaceae</taxon>
        <taxon>Chryseobacterium group</taxon>
        <taxon>Chryseobacterium</taxon>
    </lineage>
</organism>
<evidence type="ECO:0000313" key="4">
    <source>
        <dbReference type="Proteomes" id="UP000273270"/>
    </source>
</evidence>
<reference evidence="2 3" key="1">
    <citation type="submission" date="2018-06" db="EMBL/GenBank/DDBJ databases">
        <authorList>
            <consortium name="Pathogen Informatics"/>
            <person name="Doyle S."/>
        </authorList>
    </citation>
    <scope>NUCLEOTIDE SEQUENCE [LARGE SCALE GENOMIC DNA]</scope>
    <source>
        <strain evidence="2 3">NCTC13533</strain>
    </source>
</reference>
<evidence type="ECO:0008006" key="5">
    <source>
        <dbReference type="Google" id="ProtNLM"/>
    </source>
</evidence>
<reference evidence="1" key="2">
    <citation type="submission" date="2018-11" db="EMBL/GenBank/DDBJ databases">
        <title>Proposal to divide the Flavobacteriaceae and reorganize its genera based on Amino Acid Identity values calculated from whole genome sequences.</title>
        <authorList>
            <person name="Nicholson A.C."/>
            <person name="Gulvik C.A."/>
            <person name="Whitney A.M."/>
            <person name="Humrighouse B.W."/>
            <person name="Bell M."/>
            <person name="Holmes B."/>
            <person name="Steigerwalt A."/>
            <person name="Villarma A."/>
            <person name="Sheth M."/>
            <person name="Batra D."/>
            <person name="Pryor J."/>
            <person name="Bernardet J.-F."/>
            <person name="Hugo C."/>
            <person name="Kampfer P."/>
            <person name="Newman J."/>
            <person name="Mcquiston J.R."/>
        </authorList>
    </citation>
    <scope>NUCLEOTIDE SEQUENCE [LARGE SCALE GENOMIC DNA]</scope>
    <source>
        <strain evidence="1">G0188</strain>
    </source>
</reference>
<protein>
    <recommendedName>
        <fullName evidence="5">DUF4365 domain-containing protein</fullName>
    </recommendedName>
</protein>
<accession>A0A3G6NDD9</accession>
<evidence type="ECO:0000313" key="2">
    <source>
        <dbReference type="EMBL" id="STC94300.1"/>
    </source>
</evidence>
<dbReference type="Proteomes" id="UP000255224">
    <property type="component" value="Unassembled WGS sequence"/>
</dbReference>
<dbReference type="KEGG" id="ccau:EG346_15055"/>
<dbReference type="OrthoDB" id="7058312at2"/>
<dbReference type="RefSeq" id="WP_123879638.1">
    <property type="nucleotide sequence ID" value="NZ_CP033920.1"/>
</dbReference>
<name>A0A376DRR4_CHRCU</name>
<dbReference type="EMBL" id="CP033920">
    <property type="protein sequence ID" value="AZA49417.1"/>
    <property type="molecule type" value="Genomic_DNA"/>
</dbReference>
<dbReference type="AlphaFoldDB" id="A0A376DRR4"/>
<sequence>MKPLFINKELKADSKLTRDLNSQNGNDSEVISAANLIQALNAELRWGTRNEDNSKIDLLLSFNHPWIIGKRTLLLCQVKSGSSFGKITNNTIKLYSKGIKEAQKSQNDICLVWYDHLTRENYWAYIHSNSIPKVVELGKNHILSPATKFEVARCISRSNKLKNFNSRGVILNFKKIKLIPISKHRKNIRTSYKNIKKINNPLYGNIEISKYGWKHMFRKTRLKSYKNDSLIVIPYLKQLLSFQPDRHWVISFENNKHNQFTILKYEHVLRYEKIKNNENDKTYEVVIKLIEEVGFPTNWKNENLLSQKVFRKTVLKSCSLKKMV</sequence>
<evidence type="ECO:0000313" key="1">
    <source>
        <dbReference type="EMBL" id="AZA49417.1"/>
    </source>
</evidence>
<dbReference type="EMBL" id="UFVQ01000003">
    <property type="protein sequence ID" value="STC94300.1"/>
    <property type="molecule type" value="Genomic_DNA"/>
</dbReference>
<dbReference type="Proteomes" id="UP000273270">
    <property type="component" value="Chromosome"/>
</dbReference>
<reference evidence="4" key="3">
    <citation type="submission" date="2018-11" db="EMBL/GenBank/DDBJ databases">
        <title>Proposal to divide the Flavobacteriaceae and reorganize its genera based on Amino Acid Identity values calculated from whole genome sequences.</title>
        <authorList>
            <person name="Nicholson A.C."/>
            <person name="Gulvik C.A."/>
            <person name="Whitney A.M."/>
            <person name="Humrighouse B.W."/>
            <person name="Bell M."/>
            <person name="Holmes B."/>
            <person name="Steigerwalt A.G."/>
            <person name="Villarma A."/>
            <person name="Sheth M."/>
            <person name="Batra D."/>
            <person name="Pryor J."/>
            <person name="Bernardet J.-F."/>
            <person name="Hugo C."/>
            <person name="Kampfer P."/>
            <person name="Newman J."/>
            <person name="McQuiston J.R."/>
        </authorList>
    </citation>
    <scope>NUCLEOTIDE SEQUENCE [LARGE SCALE GENOMIC DNA]</scope>
    <source>
        <strain evidence="4">G0188</strain>
    </source>
</reference>